<dbReference type="GO" id="GO:0006753">
    <property type="term" value="P:nucleoside phosphate metabolic process"/>
    <property type="evidence" value="ECO:0007669"/>
    <property type="project" value="TreeGrafter"/>
</dbReference>
<evidence type="ECO:0000313" key="4">
    <source>
        <dbReference type="EMBL" id="SDY20610.1"/>
    </source>
</evidence>
<organism evidence="4 5">
    <name type="scientific">Halobellus clavatus</name>
    <dbReference type="NCBI Taxonomy" id="660517"/>
    <lineage>
        <taxon>Archaea</taxon>
        <taxon>Methanobacteriati</taxon>
        <taxon>Methanobacteriota</taxon>
        <taxon>Stenosarchaea group</taxon>
        <taxon>Halobacteria</taxon>
        <taxon>Halobacteriales</taxon>
        <taxon>Haloferacaceae</taxon>
        <taxon>Halobellus</taxon>
    </lineage>
</organism>
<evidence type="ECO:0000313" key="5">
    <source>
        <dbReference type="Proteomes" id="UP000199170"/>
    </source>
</evidence>
<accession>A0A1H3HYP5</accession>
<gene>
    <name evidence="4" type="ORF">SAMN04487946_108143</name>
</gene>
<dbReference type="PANTHER" id="PTHR11839:SF18">
    <property type="entry name" value="NUDIX HYDROLASE DOMAIN-CONTAINING PROTEIN"/>
    <property type="match status" value="1"/>
</dbReference>
<feature type="domain" description="Nudix hydrolase" evidence="3">
    <location>
        <begin position="39"/>
        <end position="171"/>
    </location>
</feature>
<evidence type="ECO:0000259" key="3">
    <source>
        <dbReference type="PROSITE" id="PS51462"/>
    </source>
</evidence>
<dbReference type="InterPro" id="IPR020084">
    <property type="entry name" value="NUDIX_hydrolase_CS"/>
</dbReference>
<keyword evidence="5" id="KW-1185">Reference proteome</keyword>
<evidence type="ECO:0000256" key="2">
    <source>
        <dbReference type="ARBA" id="ARBA00022801"/>
    </source>
</evidence>
<dbReference type="PANTHER" id="PTHR11839">
    <property type="entry name" value="UDP/ADP-SUGAR PYROPHOSPHATASE"/>
    <property type="match status" value="1"/>
</dbReference>
<reference evidence="5" key="1">
    <citation type="submission" date="2016-10" db="EMBL/GenBank/DDBJ databases">
        <authorList>
            <person name="Varghese N."/>
            <person name="Submissions S."/>
        </authorList>
    </citation>
    <scope>NUCLEOTIDE SEQUENCE [LARGE SCALE GENOMIC DNA]</scope>
    <source>
        <strain evidence="5">CGMCC 1.10118</strain>
    </source>
</reference>
<protein>
    <submittedName>
        <fullName evidence="4">ADP-ribose pyrophosphatase</fullName>
    </submittedName>
</protein>
<evidence type="ECO:0000256" key="1">
    <source>
        <dbReference type="ARBA" id="ARBA00001946"/>
    </source>
</evidence>
<dbReference type="STRING" id="660517.SAMN04487946_108143"/>
<dbReference type="PROSITE" id="PS00893">
    <property type="entry name" value="NUDIX_BOX"/>
    <property type="match status" value="1"/>
</dbReference>
<dbReference type="Gene3D" id="3.90.79.10">
    <property type="entry name" value="Nucleoside Triphosphate Pyrophosphohydrolase"/>
    <property type="match status" value="1"/>
</dbReference>
<dbReference type="PROSITE" id="PS51462">
    <property type="entry name" value="NUDIX"/>
    <property type="match status" value="1"/>
</dbReference>
<keyword evidence="2" id="KW-0378">Hydrolase</keyword>
<dbReference type="GO" id="GO:0016462">
    <property type="term" value="F:pyrophosphatase activity"/>
    <property type="evidence" value="ECO:0007669"/>
    <property type="project" value="UniProtKB-ARBA"/>
</dbReference>
<dbReference type="InterPro" id="IPR000086">
    <property type="entry name" value="NUDIX_hydrolase_dom"/>
</dbReference>
<dbReference type="OrthoDB" id="40462at2157"/>
<comment type="cofactor">
    <cofactor evidence="1">
        <name>Mg(2+)</name>
        <dbReference type="ChEBI" id="CHEBI:18420"/>
    </cofactor>
</comment>
<dbReference type="PRINTS" id="PR00502">
    <property type="entry name" value="NUDIXFAMILY"/>
</dbReference>
<dbReference type="InterPro" id="IPR015797">
    <property type="entry name" value="NUDIX_hydrolase-like_dom_sf"/>
</dbReference>
<proteinExistence type="predicted"/>
<dbReference type="SUPFAM" id="SSF55811">
    <property type="entry name" value="Nudix"/>
    <property type="match status" value="1"/>
</dbReference>
<dbReference type="InterPro" id="IPR020476">
    <property type="entry name" value="Nudix_hydrolase"/>
</dbReference>
<name>A0A1H3HYP5_9EURY</name>
<dbReference type="GO" id="GO:0019693">
    <property type="term" value="P:ribose phosphate metabolic process"/>
    <property type="evidence" value="ECO:0007669"/>
    <property type="project" value="TreeGrafter"/>
</dbReference>
<dbReference type="EMBL" id="FNPB01000008">
    <property type="protein sequence ID" value="SDY20610.1"/>
    <property type="molecule type" value="Genomic_DNA"/>
</dbReference>
<dbReference type="Proteomes" id="UP000199170">
    <property type="component" value="Unassembled WGS sequence"/>
</dbReference>
<sequence>MTDEWPVLDSEIEYANPYFAVEREAVEQPDGTPNDYYRIDFDAAGGVIALGVDDGDVLFVELYRPRLQRRLLELPGGGIDDGETPEAAARREFAEETGFEPSTTTHLGSFYFSAWTRAQRDVVWVDDFSPAPAHETEPEVQDIKRVPVADALNRVCDDPAAEWNLTPLILAQREGFIEGL</sequence>
<dbReference type="Pfam" id="PF00293">
    <property type="entry name" value="NUDIX"/>
    <property type="match status" value="1"/>
</dbReference>
<dbReference type="CDD" id="cd03424">
    <property type="entry name" value="NUDIX_ADPRase_Nudt5_UGPPase_Nudt14"/>
    <property type="match status" value="1"/>
</dbReference>
<dbReference type="RefSeq" id="WP_089767715.1">
    <property type="nucleotide sequence ID" value="NZ_FNPB01000008.1"/>
</dbReference>
<dbReference type="AlphaFoldDB" id="A0A1H3HYP5"/>